<gene>
    <name evidence="1" type="ORF">FSB_LOCUS53685</name>
</gene>
<dbReference type="AlphaFoldDB" id="A0A2N9INY0"/>
<dbReference type="EMBL" id="OIVN01006132">
    <property type="protein sequence ID" value="SPD25803.1"/>
    <property type="molecule type" value="Genomic_DNA"/>
</dbReference>
<sequence length="97" mass="9309">MDAFVLLVCAAGLGFVHTLTLGSLVGVATVAVATTSADALAVAPTVGDALEDAPVASLAIAPNGGVALQDVAALEVVGAIGVNVVVGCTLEPASHPY</sequence>
<evidence type="ECO:0000313" key="1">
    <source>
        <dbReference type="EMBL" id="SPD25803.1"/>
    </source>
</evidence>
<name>A0A2N9INY0_FAGSY</name>
<proteinExistence type="predicted"/>
<reference evidence="1" key="1">
    <citation type="submission" date="2018-02" db="EMBL/GenBank/DDBJ databases">
        <authorList>
            <person name="Cohen D.B."/>
            <person name="Kent A.D."/>
        </authorList>
    </citation>
    <scope>NUCLEOTIDE SEQUENCE</scope>
</reference>
<protein>
    <submittedName>
        <fullName evidence="1">Uncharacterized protein</fullName>
    </submittedName>
</protein>
<accession>A0A2N9INY0</accession>
<organism evidence="1">
    <name type="scientific">Fagus sylvatica</name>
    <name type="common">Beechnut</name>
    <dbReference type="NCBI Taxonomy" id="28930"/>
    <lineage>
        <taxon>Eukaryota</taxon>
        <taxon>Viridiplantae</taxon>
        <taxon>Streptophyta</taxon>
        <taxon>Embryophyta</taxon>
        <taxon>Tracheophyta</taxon>
        <taxon>Spermatophyta</taxon>
        <taxon>Magnoliopsida</taxon>
        <taxon>eudicotyledons</taxon>
        <taxon>Gunneridae</taxon>
        <taxon>Pentapetalae</taxon>
        <taxon>rosids</taxon>
        <taxon>fabids</taxon>
        <taxon>Fagales</taxon>
        <taxon>Fagaceae</taxon>
        <taxon>Fagus</taxon>
    </lineage>
</organism>